<sequence length="145" mass="16013">VLATIEMELFAGFNAEELAMMQELLRLLLEDDDALTQQPTPRTSARQDSQALFDGLAGGMAVNGFGDYQRGVGAPNGMAWNAPPAMMAPTPQYAVKMSRTRTRSNFESEDEPLLKRGRVDMAPTMRTQMNYVPVPDGSRAGYPYY</sequence>
<accession>W2LW54</accession>
<evidence type="ECO:0000313" key="1">
    <source>
        <dbReference type="EMBL" id="ETM01729.1"/>
    </source>
</evidence>
<dbReference type="Proteomes" id="UP000054423">
    <property type="component" value="Unassembled WGS sequence"/>
</dbReference>
<dbReference type="VEuPathDB" id="FungiDB:PPTG_06936"/>
<protein>
    <submittedName>
        <fullName evidence="1">Uncharacterized protein</fullName>
    </submittedName>
</protein>
<gene>
    <name evidence="1" type="ORF">L917_01688</name>
</gene>
<organism evidence="1">
    <name type="scientific">Phytophthora nicotianae</name>
    <name type="common">Potato buckeye rot agent</name>
    <name type="synonym">Phytophthora parasitica</name>
    <dbReference type="NCBI Taxonomy" id="4792"/>
    <lineage>
        <taxon>Eukaryota</taxon>
        <taxon>Sar</taxon>
        <taxon>Stramenopiles</taxon>
        <taxon>Oomycota</taxon>
        <taxon>Peronosporomycetes</taxon>
        <taxon>Peronosporales</taxon>
        <taxon>Peronosporaceae</taxon>
        <taxon>Phytophthora</taxon>
    </lineage>
</organism>
<dbReference type="EMBL" id="KI677615">
    <property type="protein sequence ID" value="ETM01729.1"/>
    <property type="molecule type" value="Genomic_DNA"/>
</dbReference>
<feature type="non-terminal residue" evidence="1">
    <location>
        <position position="1"/>
    </location>
</feature>
<reference evidence="1" key="1">
    <citation type="submission" date="2013-11" db="EMBL/GenBank/DDBJ databases">
        <title>The Genome Sequence of Phytophthora parasitica CHvinca01.</title>
        <authorList>
            <consortium name="The Broad Institute Genomics Platform"/>
            <person name="Russ C."/>
            <person name="Tyler B."/>
            <person name="Panabieres F."/>
            <person name="Shan W."/>
            <person name="Tripathy S."/>
            <person name="Grunwald N."/>
            <person name="Machado M."/>
            <person name="Johnson C.S."/>
            <person name="Arredondo F."/>
            <person name="Hong C."/>
            <person name="Coffey M."/>
            <person name="Young S.K."/>
            <person name="Zeng Q."/>
            <person name="Gargeya S."/>
            <person name="Fitzgerald M."/>
            <person name="Abouelleil A."/>
            <person name="Alvarado L."/>
            <person name="Chapman S.B."/>
            <person name="Gainer-Dewar J."/>
            <person name="Goldberg J."/>
            <person name="Griggs A."/>
            <person name="Gujja S."/>
            <person name="Hansen M."/>
            <person name="Howarth C."/>
            <person name="Imamovic A."/>
            <person name="Ireland A."/>
            <person name="Larimer J."/>
            <person name="McCowan C."/>
            <person name="Murphy C."/>
            <person name="Pearson M."/>
            <person name="Poon T.W."/>
            <person name="Priest M."/>
            <person name="Roberts A."/>
            <person name="Saif S."/>
            <person name="Shea T."/>
            <person name="Sykes S."/>
            <person name="Wortman J."/>
            <person name="Nusbaum C."/>
            <person name="Birren B."/>
        </authorList>
    </citation>
    <scope>NUCLEOTIDE SEQUENCE [LARGE SCALE GENOMIC DNA]</scope>
    <source>
        <strain evidence="1">CHvinca01</strain>
    </source>
</reference>
<name>W2LW54_PHYNI</name>
<dbReference type="OrthoDB" id="163063at2759"/>
<dbReference type="AlphaFoldDB" id="W2LW54"/>
<proteinExistence type="predicted"/>